<keyword evidence="2" id="KW-0732">Signal</keyword>
<dbReference type="EMBL" id="JAHOPB010000002">
    <property type="protein sequence ID" value="MBU8875883.1"/>
    <property type="molecule type" value="Genomic_DNA"/>
</dbReference>
<reference evidence="4 5" key="1">
    <citation type="submission" date="2021-06" db="EMBL/GenBank/DDBJ databases">
        <authorList>
            <person name="Lee D.H."/>
        </authorList>
    </citation>
    <scope>NUCLEOTIDE SEQUENCE [LARGE SCALE GENOMIC DNA]</scope>
    <source>
        <strain evidence="4 5">MMS21-HV4-11</strain>
    </source>
</reference>
<proteinExistence type="predicted"/>
<accession>A0ABS6IRN8</accession>
<feature type="signal peptide" evidence="2">
    <location>
        <begin position="1"/>
        <end position="32"/>
    </location>
</feature>
<comment type="caution">
    <text evidence="4">The sequence shown here is derived from an EMBL/GenBank/DDBJ whole genome shotgun (WGS) entry which is preliminary data.</text>
</comment>
<feature type="region of interest" description="Disordered" evidence="1">
    <location>
        <begin position="194"/>
        <end position="263"/>
    </location>
</feature>
<dbReference type="InterPro" id="IPR006860">
    <property type="entry name" value="FecR"/>
</dbReference>
<feature type="domain" description="FecR protein" evidence="3">
    <location>
        <begin position="68"/>
        <end position="160"/>
    </location>
</feature>
<dbReference type="Pfam" id="PF04773">
    <property type="entry name" value="FecR"/>
    <property type="match status" value="1"/>
</dbReference>
<name>A0ABS6IRN8_9HYPH</name>
<dbReference type="RefSeq" id="WP_216964250.1">
    <property type="nucleotide sequence ID" value="NZ_JAHOPB010000002.1"/>
</dbReference>
<protein>
    <submittedName>
        <fullName evidence="4">FecR domain-containing protein</fullName>
    </submittedName>
</protein>
<keyword evidence="5" id="KW-1185">Reference proteome</keyword>
<feature type="chain" id="PRO_5045600269" evidence="2">
    <location>
        <begin position="33"/>
        <end position="410"/>
    </location>
</feature>
<evidence type="ECO:0000313" key="4">
    <source>
        <dbReference type="EMBL" id="MBU8875883.1"/>
    </source>
</evidence>
<evidence type="ECO:0000256" key="1">
    <source>
        <dbReference type="SAM" id="MobiDB-lite"/>
    </source>
</evidence>
<feature type="compositionally biased region" description="Gly residues" evidence="1">
    <location>
        <begin position="214"/>
        <end position="224"/>
    </location>
</feature>
<evidence type="ECO:0000313" key="5">
    <source>
        <dbReference type="Proteomes" id="UP000727907"/>
    </source>
</evidence>
<organism evidence="4 5">
    <name type="scientific">Reyranella humidisoli</name>
    <dbReference type="NCBI Taxonomy" id="2849149"/>
    <lineage>
        <taxon>Bacteria</taxon>
        <taxon>Pseudomonadati</taxon>
        <taxon>Pseudomonadota</taxon>
        <taxon>Alphaproteobacteria</taxon>
        <taxon>Hyphomicrobiales</taxon>
        <taxon>Reyranellaceae</taxon>
        <taxon>Reyranella</taxon>
    </lineage>
</organism>
<evidence type="ECO:0000256" key="2">
    <source>
        <dbReference type="SAM" id="SignalP"/>
    </source>
</evidence>
<gene>
    <name evidence="4" type="ORF">KQ910_19075</name>
</gene>
<sequence>MAFRLPGTNLSLLTAALLAAGSSALLAPLAHAKVGVTSATDGDPRGKPPAEAERVLRVGVDVQANELITTAANDRAHLMFLDGTSLSVGPNAQLTIDKFVYDPTTKTGDLAINASKGVFRLVGGKISKTNAITVTTPSSTIGIRGGISLFNVEQRSTQSVFVFGISMTVGAGGRLEVVTRPGFQVTTLFGGLPGRPGAVPPGSLSAALGQLEGSRGGGQQGGGADQSAQNSGFSNANSGQGSGNTLGNRFGSGPGPRNVNPSNVVTNAVTNAFETAPSSQPTLPDKITSQATPMQQTITYNGAMGGLVRNNGNTSFGTGTYQQVWSMGSNSGNTTANFNNSTYSGTTNRVGNSGFQATMPTTSASTPGRTMTMNGAFVGQGTFPTNQAGTFAVTGPNYQAGGAFAGQKAP</sequence>
<evidence type="ECO:0000259" key="3">
    <source>
        <dbReference type="Pfam" id="PF04773"/>
    </source>
</evidence>
<dbReference type="Proteomes" id="UP000727907">
    <property type="component" value="Unassembled WGS sequence"/>
</dbReference>
<feature type="compositionally biased region" description="Gly residues" evidence="1">
    <location>
        <begin position="240"/>
        <end position="254"/>
    </location>
</feature>